<evidence type="ECO:0008006" key="2">
    <source>
        <dbReference type="Google" id="ProtNLM"/>
    </source>
</evidence>
<name>A0A6C0AN64_9ZZZZ</name>
<dbReference type="EMBL" id="MN740720">
    <property type="protein sequence ID" value="QHS80801.1"/>
    <property type="molecule type" value="Genomic_DNA"/>
</dbReference>
<dbReference type="AlphaFoldDB" id="A0A6C0AN64"/>
<proteinExistence type="predicted"/>
<sequence length="166" mass="20580">MSLQSLPYDIIYNIYFYINDYSTINNFWIISKYFNRNYMTRYNKTYIHKRYNKTYIHKYKILYNEFFIYLQYLDLQNVNITTPLFFEYVSSKRLNKKDSKILINDIFFIYNLYKQYIISILPLRKHRLLNKILSRGPNYLDRIFTLNFNKNLISINTKYIIPLIDI</sequence>
<evidence type="ECO:0000313" key="1">
    <source>
        <dbReference type="EMBL" id="QHS80801.1"/>
    </source>
</evidence>
<protein>
    <recommendedName>
        <fullName evidence="2">F-box domain-containing protein</fullName>
    </recommendedName>
</protein>
<organism evidence="1">
    <name type="scientific">viral metagenome</name>
    <dbReference type="NCBI Taxonomy" id="1070528"/>
    <lineage>
        <taxon>unclassified sequences</taxon>
        <taxon>metagenomes</taxon>
        <taxon>organismal metagenomes</taxon>
    </lineage>
</organism>
<reference evidence="1" key="1">
    <citation type="journal article" date="2020" name="Nature">
        <title>Giant virus diversity and host interactions through global metagenomics.</title>
        <authorList>
            <person name="Schulz F."/>
            <person name="Roux S."/>
            <person name="Paez-Espino D."/>
            <person name="Jungbluth S."/>
            <person name="Walsh D.A."/>
            <person name="Denef V.J."/>
            <person name="McMahon K.D."/>
            <person name="Konstantinidis K.T."/>
            <person name="Eloe-Fadrosh E.A."/>
            <person name="Kyrpides N.C."/>
            <person name="Woyke T."/>
        </authorList>
    </citation>
    <scope>NUCLEOTIDE SEQUENCE</scope>
    <source>
        <strain evidence="1">GVMAG-S-1091796-13</strain>
    </source>
</reference>
<accession>A0A6C0AN64</accession>